<keyword evidence="1" id="KW-0732">Signal</keyword>
<evidence type="ECO:0000313" key="3">
    <source>
        <dbReference type="Proteomes" id="UP001302020"/>
    </source>
</evidence>
<protein>
    <recommendedName>
        <fullName evidence="4">Molybdopterin-binding protein</fullName>
    </recommendedName>
</protein>
<gene>
    <name evidence="2" type="ORF">QN243_05140</name>
</gene>
<reference evidence="2 3" key="1">
    <citation type="submission" date="2023-05" db="EMBL/GenBank/DDBJ databases">
        <title>Xanthomonas rydalmerenesis sp. nov., a novel Xanthomonas species isolated from Fragaria x ananassa.</title>
        <authorList>
            <person name="McKnight D.J.E."/>
            <person name="Wong-Bajracharya J."/>
            <person name="Okoh E.B."/>
            <person name="Snijders F."/>
            <person name="Lidbetter F."/>
            <person name="Webster J."/>
            <person name="Djordjevic S.P."/>
            <person name="Bogema D.R."/>
            <person name="Chapman T.A."/>
        </authorList>
    </citation>
    <scope>NUCLEOTIDE SEQUENCE [LARGE SCALE GENOMIC DNA]</scope>
    <source>
        <strain evidence="2 3">DAR34883</strain>
    </source>
</reference>
<feature type="signal peptide" evidence="1">
    <location>
        <begin position="1"/>
        <end position="21"/>
    </location>
</feature>
<name>A0ABZ0JPU8_9XANT</name>
<feature type="chain" id="PRO_5045112510" description="Molybdopterin-binding protein" evidence="1">
    <location>
        <begin position="22"/>
        <end position="164"/>
    </location>
</feature>
<sequence>MQRSRLLALLCLSLVCMQTRAQTAPAPGDAATHAAGALPIALDPTALAAVPRERIVAQAHGQRLDCEGVALAALLQAQHAMPTEPLRGAQLQRRIEVVARDGYTAVFALAELDPTLGARRVLLVDRCGGEPLAADAGPLRLIVPQDQRPARWVRQVRAITVITP</sequence>
<dbReference type="EMBL" id="CP126172">
    <property type="protein sequence ID" value="WOS41847.1"/>
    <property type="molecule type" value="Genomic_DNA"/>
</dbReference>
<dbReference type="RefSeq" id="WP_160965430.1">
    <property type="nucleotide sequence ID" value="NZ_CP126170.1"/>
</dbReference>
<dbReference type="Gene3D" id="3.90.420.10">
    <property type="entry name" value="Oxidoreductase, molybdopterin-binding domain"/>
    <property type="match status" value="1"/>
</dbReference>
<evidence type="ECO:0008006" key="4">
    <source>
        <dbReference type="Google" id="ProtNLM"/>
    </source>
</evidence>
<evidence type="ECO:0000313" key="2">
    <source>
        <dbReference type="EMBL" id="WOS41847.1"/>
    </source>
</evidence>
<accession>A0ABZ0JPU8</accession>
<organism evidence="2 3">
    <name type="scientific">Xanthomonas rydalmerensis</name>
    <dbReference type="NCBI Taxonomy" id="3046274"/>
    <lineage>
        <taxon>Bacteria</taxon>
        <taxon>Pseudomonadati</taxon>
        <taxon>Pseudomonadota</taxon>
        <taxon>Gammaproteobacteria</taxon>
        <taxon>Lysobacterales</taxon>
        <taxon>Lysobacteraceae</taxon>
        <taxon>Xanthomonas</taxon>
    </lineage>
</organism>
<proteinExistence type="predicted"/>
<dbReference type="InterPro" id="IPR036374">
    <property type="entry name" value="OxRdtase_Mopterin-bd_sf"/>
</dbReference>
<dbReference type="SUPFAM" id="SSF56524">
    <property type="entry name" value="Oxidoreductase molybdopterin-binding domain"/>
    <property type="match status" value="1"/>
</dbReference>
<dbReference type="Proteomes" id="UP001302020">
    <property type="component" value="Chromosome"/>
</dbReference>
<evidence type="ECO:0000256" key="1">
    <source>
        <dbReference type="SAM" id="SignalP"/>
    </source>
</evidence>
<keyword evidence="3" id="KW-1185">Reference proteome</keyword>